<name>A0A6C0I9M9_9ZZZZ</name>
<sequence>MNKQQLINFYKKYKIIIFVVIAIVVITLVIILYNTFFNNDPSNERNLCDDGEFCNKDQVCDDLCTPGQKHCISKDPCPTGQIFYCDRGDTKPGCAPQCDNGSALLKCDDHTFKCIADKPPIGAIDVIDNCDWMNGTFYTTDNCRLYSPYDSTGRLYSSCVDQTDSYGQLEGNSFTDEKGITVTCGVPGAESGSLNISKAVGMSQRNYNYEVIKQTTDTTTVNNTCSIPDLPPSKLKKISKEKFTDDPVSMKTICTNTNNNFVNNDESTGNVPSQVFCDYDYTNKACKVEKDCKDFNYGFNEYAYILGCTPDGKQSDNPTQDCIKIPQWMFPSNCSDTQTTDQCLLFTNNCESSYDVSFERLQNSCEMDADGCGVYETTDGNYIPYILTNGQCVATLPDSSTVTEPPGKPGCRPDDKDLVYSWTGAQCIPHIHLSILTMNEINIRENINIEIGIHGISFDVDFTGLSQTLQNQIIDIINDEPTSVIIYCYKAEQTTDGKYITLYDKNNPQIYFDTSLIKSRYHYYPENSQIIFVGESATYIIATSEAVNQGNVNLVQLSSGGPYYLGISISWNDQMTLNSKDLKLPTKDSQNTFNYLK</sequence>
<reference evidence="2" key="1">
    <citation type="journal article" date="2020" name="Nature">
        <title>Giant virus diversity and host interactions through global metagenomics.</title>
        <authorList>
            <person name="Schulz F."/>
            <person name="Roux S."/>
            <person name="Paez-Espino D."/>
            <person name="Jungbluth S."/>
            <person name="Walsh D.A."/>
            <person name="Denef V.J."/>
            <person name="McMahon K.D."/>
            <person name="Konstantinidis K.T."/>
            <person name="Eloe-Fadrosh E.A."/>
            <person name="Kyrpides N.C."/>
            <person name="Woyke T."/>
        </authorList>
    </citation>
    <scope>NUCLEOTIDE SEQUENCE</scope>
    <source>
        <strain evidence="2">GVMAG-M-3300023184-53</strain>
    </source>
</reference>
<organism evidence="2">
    <name type="scientific">viral metagenome</name>
    <dbReference type="NCBI Taxonomy" id="1070528"/>
    <lineage>
        <taxon>unclassified sequences</taxon>
        <taxon>metagenomes</taxon>
        <taxon>organismal metagenomes</taxon>
    </lineage>
</organism>
<evidence type="ECO:0000313" key="2">
    <source>
        <dbReference type="EMBL" id="QHT89105.1"/>
    </source>
</evidence>
<keyword evidence="1" id="KW-1133">Transmembrane helix</keyword>
<accession>A0A6C0I9M9</accession>
<keyword evidence="1" id="KW-0812">Transmembrane</keyword>
<dbReference type="EMBL" id="MN740136">
    <property type="protein sequence ID" value="QHT89105.1"/>
    <property type="molecule type" value="Genomic_DNA"/>
</dbReference>
<protein>
    <submittedName>
        <fullName evidence="2">Uncharacterized protein</fullName>
    </submittedName>
</protein>
<feature type="transmembrane region" description="Helical" evidence="1">
    <location>
        <begin position="12"/>
        <end position="33"/>
    </location>
</feature>
<keyword evidence="1" id="KW-0472">Membrane</keyword>
<evidence type="ECO:0000256" key="1">
    <source>
        <dbReference type="SAM" id="Phobius"/>
    </source>
</evidence>
<dbReference type="AlphaFoldDB" id="A0A6C0I9M9"/>
<proteinExistence type="predicted"/>